<dbReference type="EMBL" id="JASCZI010151459">
    <property type="protein sequence ID" value="MED6172973.1"/>
    <property type="molecule type" value="Genomic_DNA"/>
</dbReference>
<evidence type="ECO:0000313" key="1">
    <source>
        <dbReference type="EMBL" id="MED6172973.1"/>
    </source>
</evidence>
<comment type="caution">
    <text evidence="1">The sequence shown here is derived from an EMBL/GenBank/DDBJ whole genome shotgun (WGS) entry which is preliminary data.</text>
</comment>
<organism evidence="1 2">
    <name type="scientific">Stylosanthes scabra</name>
    <dbReference type="NCBI Taxonomy" id="79078"/>
    <lineage>
        <taxon>Eukaryota</taxon>
        <taxon>Viridiplantae</taxon>
        <taxon>Streptophyta</taxon>
        <taxon>Embryophyta</taxon>
        <taxon>Tracheophyta</taxon>
        <taxon>Spermatophyta</taxon>
        <taxon>Magnoliopsida</taxon>
        <taxon>eudicotyledons</taxon>
        <taxon>Gunneridae</taxon>
        <taxon>Pentapetalae</taxon>
        <taxon>rosids</taxon>
        <taxon>fabids</taxon>
        <taxon>Fabales</taxon>
        <taxon>Fabaceae</taxon>
        <taxon>Papilionoideae</taxon>
        <taxon>50 kb inversion clade</taxon>
        <taxon>dalbergioids sensu lato</taxon>
        <taxon>Dalbergieae</taxon>
        <taxon>Pterocarpus clade</taxon>
        <taxon>Stylosanthes</taxon>
    </lineage>
</organism>
<dbReference type="InterPro" id="IPR012340">
    <property type="entry name" value="NA-bd_OB-fold"/>
</dbReference>
<keyword evidence="2" id="KW-1185">Reference proteome</keyword>
<evidence type="ECO:0000313" key="2">
    <source>
        <dbReference type="Proteomes" id="UP001341840"/>
    </source>
</evidence>
<accession>A0ABU6VLB8</accession>
<dbReference type="Proteomes" id="UP001341840">
    <property type="component" value="Unassembled WGS sequence"/>
</dbReference>
<dbReference type="Gene3D" id="2.40.50.140">
    <property type="entry name" value="Nucleic acid-binding proteins"/>
    <property type="match status" value="1"/>
</dbReference>
<protein>
    <submittedName>
        <fullName evidence="1">Uncharacterized protein</fullName>
    </submittedName>
</protein>
<gene>
    <name evidence="1" type="ORF">PIB30_054985</name>
</gene>
<reference evidence="1 2" key="1">
    <citation type="journal article" date="2023" name="Plants (Basel)">
        <title>Bridging the Gap: Combining Genomics and Transcriptomics Approaches to Understand Stylosanthes scabra, an Orphan Legume from the Brazilian Caatinga.</title>
        <authorList>
            <person name="Ferreira-Neto J.R.C."/>
            <person name="da Silva M.D."/>
            <person name="Binneck E."/>
            <person name="de Melo N.F."/>
            <person name="da Silva R.H."/>
            <person name="de Melo A.L.T.M."/>
            <person name="Pandolfi V."/>
            <person name="Bustamante F.O."/>
            <person name="Brasileiro-Vidal A.C."/>
            <person name="Benko-Iseppon A.M."/>
        </authorList>
    </citation>
    <scope>NUCLEOTIDE SEQUENCE [LARGE SCALE GENOMIC DNA]</scope>
    <source>
        <tissue evidence="1">Leaves</tissue>
    </source>
</reference>
<name>A0ABU6VLB8_9FABA</name>
<proteinExistence type="predicted"/>
<sequence length="510" mass="57603">MNDYDYLKLISIGYGLQTLRNIKLDWWLLFLYPIDQLLQRTVDHDYLIGEVEKETYIEYDGKILRAIMLELFADRLSVASQSFSRLTPTNNEEGEVFVLGEVKQVLDDPECAATKLFGKTCSDTFLQLEENIEKIHHPYGPSLFHDLVGRKVVLEVQTRRINNQIYGGSFKVVNIIRDVPFFHLVEPNQSNMGVIRGSTFRLIFQDSIHFGRDGGYRNQLISDPSIQAENIKEIITHTLSLKMCSSFSRLDKLCILVGKVTTIIQTQNWWSLSCVCASPVSRVGNVFYCGLCKVEYVGALPSFRLKVIVSHSNRRNIPILDDPEVEQVLNQSCSQFLGEQASDSEELLDYVVPARIVSKFLDHKFLFVVDSRPIGYDLNKSLHIVRDLSDDSMLINFFEVANNLYEVGSDSTHIPLESSHGMRFQSPIQNNSVSSSADHLSSASPTCVLDWPNGSFEGTYRIFGGGVRSFDSSGRLQNDYDLSLVDCIRIGVEHFVEGAGEVDTMDESSL</sequence>